<dbReference type="EMBL" id="JAOQAZ010000016">
    <property type="protein sequence ID" value="KAJ4258196.1"/>
    <property type="molecule type" value="Genomic_DNA"/>
</dbReference>
<evidence type="ECO:0000256" key="1">
    <source>
        <dbReference type="SAM" id="MobiDB-lite"/>
    </source>
</evidence>
<reference evidence="2" key="1">
    <citation type="submission" date="2022-09" db="EMBL/GenBank/DDBJ databases">
        <title>Fusarium specimens isolated from Avocado Roots.</title>
        <authorList>
            <person name="Stajich J."/>
            <person name="Roper C."/>
            <person name="Heimlech-Rivalta G."/>
        </authorList>
    </citation>
    <scope>NUCLEOTIDE SEQUENCE</scope>
    <source>
        <strain evidence="2">CF00136</strain>
    </source>
</reference>
<dbReference type="OrthoDB" id="5102890at2759"/>
<proteinExistence type="predicted"/>
<gene>
    <name evidence="2" type="ORF">NW762_008342</name>
</gene>
<protein>
    <submittedName>
        <fullName evidence="2">Uncharacterized protein</fullName>
    </submittedName>
</protein>
<evidence type="ECO:0000313" key="3">
    <source>
        <dbReference type="Proteomes" id="UP001152049"/>
    </source>
</evidence>
<feature type="region of interest" description="Disordered" evidence="1">
    <location>
        <begin position="1"/>
        <end position="49"/>
    </location>
</feature>
<name>A0A9W8RYQ7_9HYPO</name>
<comment type="caution">
    <text evidence="2">The sequence shown here is derived from an EMBL/GenBank/DDBJ whole genome shotgun (WGS) entry which is preliminary data.</text>
</comment>
<evidence type="ECO:0000313" key="2">
    <source>
        <dbReference type="EMBL" id="KAJ4258196.1"/>
    </source>
</evidence>
<sequence length="80" mass="8715">MTKPPAKPRHPQPEDAPAPVVPAASSTTPPPPTVAATEPNLSGWPNNCDVSNRQVRSIERIECAVGMKPWEWLAEFPPKH</sequence>
<dbReference type="Proteomes" id="UP001152049">
    <property type="component" value="Unassembled WGS sequence"/>
</dbReference>
<dbReference type="AlphaFoldDB" id="A0A9W8RYQ7"/>
<feature type="compositionally biased region" description="Polar residues" evidence="1">
    <location>
        <begin position="39"/>
        <end position="49"/>
    </location>
</feature>
<accession>A0A9W8RYQ7</accession>
<feature type="compositionally biased region" description="Basic residues" evidence="1">
    <location>
        <begin position="1"/>
        <end position="10"/>
    </location>
</feature>
<organism evidence="2 3">
    <name type="scientific">Fusarium torreyae</name>
    <dbReference type="NCBI Taxonomy" id="1237075"/>
    <lineage>
        <taxon>Eukaryota</taxon>
        <taxon>Fungi</taxon>
        <taxon>Dikarya</taxon>
        <taxon>Ascomycota</taxon>
        <taxon>Pezizomycotina</taxon>
        <taxon>Sordariomycetes</taxon>
        <taxon>Hypocreomycetidae</taxon>
        <taxon>Hypocreales</taxon>
        <taxon>Nectriaceae</taxon>
        <taxon>Fusarium</taxon>
    </lineage>
</organism>
<keyword evidence="3" id="KW-1185">Reference proteome</keyword>